<protein>
    <submittedName>
        <fullName evidence="2">Uncharacterized protein</fullName>
    </submittedName>
</protein>
<keyword evidence="1" id="KW-0812">Transmembrane</keyword>
<reference evidence="2 3" key="1">
    <citation type="submission" date="2017-06" db="EMBL/GenBank/DDBJ databases">
        <title>Genome sequencing of cyanobaciteial culture collection at National Institute for Environmental Studies (NIES).</title>
        <authorList>
            <person name="Hirose Y."/>
            <person name="Shimura Y."/>
            <person name="Fujisawa T."/>
            <person name="Nakamura Y."/>
            <person name="Kawachi M."/>
        </authorList>
    </citation>
    <scope>NUCLEOTIDE SEQUENCE [LARGE SCALE GENOMIC DNA]</scope>
    <source>
        <strain evidence="2 3">NIES-267</strain>
    </source>
</reference>
<evidence type="ECO:0000256" key="1">
    <source>
        <dbReference type="SAM" id="Phobius"/>
    </source>
</evidence>
<dbReference type="Proteomes" id="UP000218418">
    <property type="component" value="Chromosome"/>
</dbReference>
<keyword evidence="1" id="KW-0472">Membrane</keyword>
<name>A0A1Z4LXJ9_9CYAN</name>
<dbReference type="EMBL" id="AP018227">
    <property type="protein sequence ID" value="BAY85985.1"/>
    <property type="molecule type" value="Genomic_DNA"/>
</dbReference>
<evidence type="ECO:0000313" key="2">
    <source>
        <dbReference type="EMBL" id="BAY85985.1"/>
    </source>
</evidence>
<evidence type="ECO:0000313" key="3">
    <source>
        <dbReference type="Proteomes" id="UP000218418"/>
    </source>
</evidence>
<organism evidence="2 3">
    <name type="scientific">Calothrix parasitica NIES-267</name>
    <dbReference type="NCBI Taxonomy" id="1973488"/>
    <lineage>
        <taxon>Bacteria</taxon>
        <taxon>Bacillati</taxon>
        <taxon>Cyanobacteriota</taxon>
        <taxon>Cyanophyceae</taxon>
        <taxon>Nostocales</taxon>
        <taxon>Calotrichaceae</taxon>
        <taxon>Calothrix</taxon>
    </lineage>
</organism>
<dbReference type="AlphaFoldDB" id="A0A1Z4LXJ9"/>
<feature type="transmembrane region" description="Helical" evidence="1">
    <location>
        <begin position="6"/>
        <end position="31"/>
    </location>
</feature>
<accession>A0A1Z4LXJ9</accession>
<sequence length="86" mass="9996">MDNININNLVAIIGLIITILTALTGMIIYYVNAEKRKYGLERDFAHIKGNYEQINRNLHSILVEIDHRFDVIDRTLIEIKSKINNK</sequence>
<gene>
    <name evidence="2" type="ORF">NIES267_54910</name>
</gene>
<keyword evidence="3" id="KW-1185">Reference proteome</keyword>
<dbReference type="OrthoDB" id="489903at2"/>
<proteinExistence type="predicted"/>
<keyword evidence="1" id="KW-1133">Transmembrane helix</keyword>